<gene>
    <name evidence="11" type="ORF">LL038_00255</name>
</gene>
<dbReference type="InterPro" id="IPR057336">
    <property type="entry name" value="GerAC_N"/>
</dbReference>
<dbReference type="NCBIfam" id="TIGR02887">
    <property type="entry name" value="spore_ger_x_C"/>
    <property type="match status" value="1"/>
</dbReference>
<comment type="similarity">
    <text evidence="2">Belongs to the GerABKC lipoprotein family.</text>
</comment>
<protein>
    <submittedName>
        <fullName evidence="11">Ger(X)C family spore germination protein</fullName>
    </submittedName>
</protein>
<evidence type="ECO:0000259" key="10">
    <source>
        <dbReference type="Pfam" id="PF25198"/>
    </source>
</evidence>
<keyword evidence="3" id="KW-0309">Germination</keyword>
<dbReference type="Pfam" id="PF25198">
    <property type="entry name" value="Spore_GerAC_N"/>
    <property type="match status" value="1"/>
</dbReference>
<dbReference type="GO" id="GO:0009847">
    <property type="term" value="P:spore germination"/>
    <property type="evidence" value="ECO:0007669"/>
    <property type="project" value="InterPro"/>
</dbReference>
<evidence type="ECO:0000256" key="6">
    <source>
        <dbReference type="ARBA" id="ARBA00023139"/>
    </source>
</evidence>
<dbReference type="Pfam" id="PF05504">
    <property type="entry name" value="Spore_GerAC"/>
    <property type="match status" value="1"/>
</dbReference>
<evidence type="ECO:0000313" key="12">
    <source>
        <dbReference type="Proteomes" id="UP001164733"/>
    </source>
</evidence>
<keyword evidence="7" id="KW-0449">Lipoprotein</keyword>
<dbReference type="PANTHER" id="PTHR35789">
    <property type="entry name" value="SPORE GERMINATION PROTEIN B3"/>
    <property type="match status" value="1"/>
</dbReference>
<dbReference type="InterPro" id="IPR008844">
    <property type="entry name" value="Spore_GerAC-like"/>
</dbReference>
<dbReference type="PANTHER" id="PTHR35789:SF1">
    <property type="entry name" value="SPORE GERMINATION PROTEIN B3"/>
    <property type="match status" value="1"/>
</dbReference>
<feature type="chain" id="PRO_5041441700" evidence="8">
    <location>
        <begin position="19"/>
        <end position="389"/>
    </location>
</feature>
<dbReference type="EMBL" id="CP086239">
    <property type="protein sequence ID" value="WAG60720.1"/>
    <property type="molecule type" value="Genomic_DNA"/>
</dbReference>
<reference evidence="11" key="1">
    <citation type="submission" date="2021-11" db="EMBL/GenBank/DDBJ databases">
        <title>Clostridia strains as spoilage organisms.</title>
        <authorList>
            <person name="Wambui J."/>
            <person name="Stevens M.J.A."/>
            <person name="Stephan R."/>
        </authorList>
    </citation>
    <scope>NUCLEOTIDE SEQUENCE</scope>
    <source>
        <strain evidence="11">CF009</strain>
    </source>
</reference>
<evidence type="ECO:0000256" key="5">
    <source>
        <dbReference type="ARBA" id="ARBA00023136"/>
    </source>
</evidence>
<evidence type="ECO:0000313" key="11">
    <source>
        <dbReference type="EMBL" id="WAG60720.1"/>
    </source>
</evidence>
<name>A0AA47EII9_9CLOT</name>
<evidence type="ECO:0000259" key="9">
    <source>
        <dbReference type="Pfam" id="PF05504"/>
    </source>
</evidence>
<evidence type="ECO:0000256" key="4">
    <source>
        <dbReference type="ARBA" id="ARBA00022729"/>
    </source>
</evidence>
<keyword evidence="5" id="KW-0472">Membrane</keyword>
<accession>A0AA47EII9</accession>
<evidence type="ECO:0000256" key="3">
    <source>
        <dbReference type="ARBA" id="ARBA00022544"/>
    </source>
</evidence>
<dbReference type="AlphaFoldDB" id="A0AA47EII9"/>
<evidence type="ECO:0000256" key="1">
    <source>
        <dbReference type="ARBA" id="ARBA00004635"/>
    </source>
</evidence>
<comment type="subcellular location">
    <subcellularLocation>
        <location evidence="1">Membrane</location>
        <topology evidence="1">Lipid-anchor</topology>
    </subcellularLocation>
</comment>
<feature type="signal peptide" evidence="8">
    <location>
        <begin position="1"/>
        <end position="18"/>
    </location>
</feature>
<feature type="domain" description="Spore germination protein N-terminal" evidence="10">
    <location>
        <begin position="26"/>
        <end position="204"/>
    </location>
</feature>
<dbReference type="GO" id="GO:0016020">
    <property type="term" value="C:membrane"/>
    <property type="evidence" value="ECO:0007669"/>
    <property type="project" value="UniProtKB-SubCell"/>
</dbReference>
<feature type="domain" description="Spore germination GerAC-like C-terminal" evidence="9">
    <location>
        <begin position="216"/>
        <end position="380"/>
    </location>
</feature>
<dbReference type="InterPro" id="IPR046953">
    <property type="entry name" value="Spore_GerAC-like_C"/>
</dbReference>
<evidence type="ECO:0000256" key="7">
    <source>
        <dbReference type="ARBA" id="ARBA00023288"/>
    </source>
</evidence>
<keyword evidence="4 8" id="KW-0732">Signal</keyword>
<organism evidence="11 12">
    <name type="scientific">Clostridium estertheticum</name>
    <dbReference type="NCBI Taxonomy" id="238834"/>
    <lineage>
        <taxon>Bacteria</taxon>
        <taxon>Bacillati</taxon>
        <taxon>Bacillota</taxon>
        <taxon>Clostridia</taxon>
        <taxon>Eubacteriales</taxon>
        <taxon>Clostridiaceae</taxon>
        <taxon>Clostridium</taxon>
    </lineage>
</organism>
<dbReference type="RefSeq" id="WP_216119496.1">
    <property type="nucleotide sequence ID" value="NZ_CP086239.1"/>
</dbReference>
<evidence type="ECO:0000256" key="8">
    <source>
        <dbReference type="SAM" id="SignalP"/>
    </source>
</evidence>
<proteinExistence type="inferred from homology"/>
<keyword evidence="6" id="KW-0564">Palmitate</keyword>
<sequence>MKKTVYLFLKIMIVSFMALNLTGCWDNIELDKIAIVMGVGIDKTPQIAEVDMTVQVANTKAVRSSSTDISPKNTSDYFNLESTGDTIFSIVRGFSKRSNRKLFFAQNQVIILGRGIAEEGLEKYIDYFYRDHETRNLVWILICDRTANEILDIKSDFESIPSIGINALVKQQQYNSEAPMVDLQKFAYRLMSKTISPIAPLIKVSVEGNKKIAYVSGTAVFKKDKMIGEMNKVETRGVLWAIGEVKKGIIVTTDPGSNNKVSLEITRASSKIIPKIKNGKINIQIMIKEEGNLVEQSDSNDLANPKVIEVLEKNKDSIIKKEVMLAFKKAKSLDADVFGFGEAIHQKYPKEWKNMKNNWDETFKNINLDVVVDAKLRRIGRITKPISSK</sequence>
<evidence type="ECO:0000256" key="2">
    <source>
        <dbReference type="ARBA" id="ARBA00007886"/>
    </source>
</evidence>
<dbReference type="Proteomes" id="UP001164733">
    <property type="component" value="Chromosome"/>
</dbReference>